<keyword evidence="2" id="KW-1185">Reference proteome</keyword>
<accession>A0A2N8TB19</accession>
<organism evidence="1 2">
    <name type="scientific">Streptomyces cahuitamycinicus</name>
    <dbReference type="NCBI Taxonomy" id="2070367"/>
    <lineage>
        <taxon>Bacteria</taxon>
        <taxon>Bacillati</taxon>
        <taxon>Actinomycetota</taxon>
        <taxon>Actinomycetes</taxon>
        <taxon>Kitasatosporales</taxon>
        <taxon>Streptomycetaceae</taxon>
        <taxon>Streptomyces</taxon>
    </lineage>
</organism>
<reference evidence="1 2" key="1">
    <citation type="submission" date="2018-01" db="EMBL/GenBank/DDBJ databases">
        <title>Draft genome sequence of Streptomyces sp. 13K301.</title>
        <authorList>
            <person name="Sahin N."/>
            <person name="Saygin H."/>
            <person name="Ay H."/>
        </authorList>
    </citation>
    <scope>NUCLEOTIDE SEQUENCE [LARGE SCALE GENOMIC DNA]</scope>
    <source>
        <strain evidence="1 2">13K301</strain>
    </source>
</reference>
<evidence type="ECO:0000313" key="1">
    <source>
        <dbReference type="EMBL" id="PNG16239.1"/>
    </source>
</evidence>
<protein>
    <submittedName>
        <fullName evidence="1">Uncharacterized protein</fullName>
    </submittedName>
</protein>
<dbReference type="AlphaFoldDB" id="A0A2N8TB19"/>
<dbReference type="Proteomes" id="UP000235943">
    <property type="component" value="Unassembled WGS sequence"/>
</dbReference>
<proteinExistence type="predicted"/>
<sequence length="137" mass="15502">MFDDLDTTPELHDLLRFTLTCMGLGIPPERVMGDLRSGLEELRQQGSLSFQDMARIRARVDKRPDDEHEDEEWVRGYTAGYKAALAGAVQRLLEARDITVPKEVSRPLHLCPDPDTLTLWFDRSLTATTAEDLFADA</sequence>
<evidence type="ECO:0000313" key="2">
    <source>
        <dbReference type="Proteomes" id="UP000235943"/>
    </source>
</evidence>
<gene>
    <name evidence="1" type="ORF">C1J00_43060</name>
</gene>
<comment type="caution">
    <text evidence="1">The sequence shown here is derived from an EMBL/GenBank/DDBJ whole genome shotgun (WGS) entry which is preliminary data.</text>
</comment>
<name>A0A2N8TB19_9ACTN</name>
<dbReference type="EMBL" id="POUC01000811">
    <property type="protein sequence ID" value="PNG16239.1"/>
    <property type="molecule type" value="Genomic_DNA"/>
</dbReference>